<reference evidence="1" key="1">
    <citation type="journal article" date="2014" name="Int. J. Syst. Evol. Microbiol.">
        <title>Complete genome sequence of Corynebacterium casei LMG S-19264T (=DSM 44701T), isolated from a smear-ripened cheese.</title>
        <authorList>
            <consortium name="US DOE Joint Genome Institute (JGI-PGF)"/>
            <person name="Walter F."/>
            <person name="Albersmeier A."/>
            <person name="Kalinowski J."/>
            <person name="Ruckert C."/>
        </authorList>
    </citation>
    <scope>NUCLEOTIDE SEQUENCE</scope>
    <source>
        <strain evidence="1">CGMCC 4.7201</strain>
    </source>
</reference>
<dbReference type="Gene3D" id="2.110.10.10">
    <property type="entry name" value="Hemopexin-like domain"/>
    <property type="match status" value="1"/>
</dbReference>
<dbReference type="SUPFAM" id="SSF50923">
    <property type="entry name" value="Hemopexin-like domain"/>
    <property type="match status" value="1"/>
</dbReference>
<keyword evidence="2" id="KW-1185">Reference proteome</keyword>
<reference evidence="1" key="2">
    <citation type="submission" date="2020-09" db="EMBL/GenBank/DDBJ databases">
        <authorList>
            <person name="Sun Q."/>
            <person name="Zhou Y."/>
        </authorList>
    </citation>
    <scope>NUCLEOTIDE SEQUENCE</scope>
    <source>
        <strain evidence="1">CGMCC 4.7201</strain>
    </source>
</reference>
<proteinExistence type="predicted"/>
<name>A0A918E018_9ACTN</name>
<accession>A0A918E018</accession>
<evidence type="ECO:0000313" key="1">
    <source>
        <dbReference type="EMBL" id="GGO93201.1"/>
    </source>
</evidence>
<dbReference type="Proteomes" id="UP000641932">
    <property type="component" value="Unassembled WGS sequence"/>
</dbReference>
<protein>
    <submittedName>
        <fullName evidence="1">Uncharacterized protein</fullName>
    </submittedName>
</protein>
<sequence length="208" mass="23327">MLDAALHIGDDVRMFRRDQLLVIYTADGNKITYNGSTIGHGTFANLPRDFADRIDGAYKIGPDVRLFRDNRLIVVDVEDSNRITYDGHIKDHGTYNRLPDEVAHDIDDVIQIGPDTRIFKGDRLVVINVRDDNAITYDGPITGHGTFSHLPEDFSGGFDAVHTVGNDVRIFKGNRLVVINYADGNKITFDDRAKNHGTYRNVPSGWLD</sequence>
<gene>
    <name evidence="1" type="ORF">GCM10012280_45180</name>
</gene>
<dbReference type="EMBL" id="BMMS01000020">
    <property type="protein sequence ID" value="GGO93201.1"/>
    <property type="molecule type" value="Genomic_DNA"/>
</dbReference>
<dbReference type="AlphaFoldDB" id="A0A918E018"/>
<comment type="caution">
    <text evidence="1">The sequence shown here is derived from an EMBL/GenBank/DDBJ whole genome shotgun (WGS) entry which is preliminary data.</text>
</comment>
<organism evidence="1 2">
    <name type="scientific">Wenjunlia tyrosinilytica</name>
    <dbReference type="NCBI Taxonomy" id="1544741"/>
    <lineage>
        <taxon>Bacteria</taxon>
        <taxon>Bacillati</taxon>
        <taxon>Actinomycetota</taxon>
        <taxon>Actinomycetes</taxon>
        <taxon>Kitasatosporales</taxon>
        <taxon>Streptomycetaceae</taxon>
        <taxon>Wenjunlia</taxon>
    </lineage>
</organism>
<evidence type="ECO:0000313" key="2">
    <source>
        <dbReference type="Proteomes" id="UP000641932"/>
    </source>
</evidence>
<dbReference type="RefSeq" id="WP_189133596.1">
    <property type="nucleotide sequence ID" value="NZ_BMMS01000020.1"/>
</dbReference>
<dbReference type="InterPro" id="IPR036375">
    <property type="entry name" value="Hemopexin-like_dom_sf"/>
</dbReference>